<feature type="compositionally biased region" description="Polar residues" evidence="3">
    <location>
        <begin position="2066"/>
        <end position="2079"/>
    </location>
</feature>
<proteinExistence type="predicted"/>
<evidence type="ECO:0000313" key="6">
    <source>
        <dbReference type="Proteomes" id="UP001050691"/>
    </source>
</evidence>
<evidence type="ECO:0000313" key="5">
    <source>
        <dbReference type="EMBL" id="GJJ10358.1"/>
    </source>
</evidence>
<dbReference type="SUPFAM" id="SSF48371">
    <property type="entry name" value="ARM repeat"/>
    <property type="match status" value="1"/>
</dbReference>
<feature type="compositionally biased region" description="Polar residues" evidence="3">
    <location>
        <begin position="1045"/>
        <end position="1061"/>
    </location>
</feature>
<dbReference type="Gene3D" id="3.40.525.10">
    <property type="entry name" value="CRAL-TRIO lipid binding domain"/>
    <property type="match status" value="1"/>
</dbReference>
<keyword evidence="2" id="KW-0597">Phosphoprotein</keyword>
<dbReference type="PANTHER" id="PTHR10194">
    <property type="entry name" value="RAS GTPASE-ACTIVATING PROTEINS"/>
    <property type="match status" value="1"/>
</dbReference>
<feature type="region of interest" description="Disordered" evidence="3">
    <location>
        <begin position="1029"/>
        <end position="1072"/>
    </location>
</feature>
<evidence type="ECO:0000256" key="2">
    <source>
        <dbReference type="ARBA" id="ARBA00022553"/>
    </source>
</evidence>
<dbReference type="SMART" id="SM00323">
    <property type="entry name" value="RasGAP"/>
    <property type="match status" value="1"/>
</dbReference>
<feature type="region of interest" description="Disordered" evidence="3">
    <location>
        <begin position="2065"/>
        <end position="2084"/>
    </location>
</feature>
<evidence type="ECO:0000256" key="1">
    <source>
        <dbReference type="ARBA" id="ARBA00022468"/>
    </source>
</evidence>
<dbReference type="EMBL" id="BPWL01000005">
    <property type="protein sequence ID" value="GJJ10358.1"/>
    <property type="molecule type" value="Genomic_DNA"/>
</dbReference>
<dbReference type="InterPro" id="IPR036865">
    <property type="entry name" value="CRAL-TRIO_dom_sf"/>
</dbReference>
<dbReference type="Proteomes" id="UP001050691">
    <property type="component" value="Unassembled WGS sequence"/>
</dbReference>
<dbReference type="SUPFAM" id="SSF48350">
    <property type="entry name" value="GTPase activation domain, GAP"/>
    <property type="match status" value="1"/>
</dbReference>
<feature type="compositionally biased region" description="Low complexity" evidence="3">
    <location>
        <begin position="350"/>
        <end position="399"/>
    </location>
</feature>
<feature type="region of interest" description="Disordered" evidence="3">
    <location>
        <begin position="415"/>
        <end position="473"/>
    </location>
</feature>
<dbReference type="PANTHER" id="PTHR10194:SF142">
    <property type="entry name" value="NEUROFIBROMIN"/>
    <property type="match status" value="1"/>
</dbReference>
<dbReference type="InterPro" id="IPR001936">
    <property type="entry name" value="RasGAP_dom"/>
</dbReference>
<dbReference type="InterPro" id="IPR039360">
    <property type="entry name" value="Ras_GTPase"/>
</dbReference>
<feature type="compositionally biased region" description="Low complexity" evidence="3">
    <location>
        <begin position="787"/>
        <end position="822"/>
    </location>
</feature>
<dbReference type="InterPro" id="IPR011993">
    <property type="entry name" value="PH-like_dom_sf"/>
</dbReference>
<dbReference type="InterPro" id="IPR016024">
    <property type="entry name" value="ARM-type_fold"/>
</dbReference>
<feature type="region of interest" description="Disordered" evidence="3">
    <location>
        <begin position="755"/>
        <end position="822"/>
    </location>
</feature>
<feature type="region of interest" description="Disordered" evidence="3">
    <location>
        <begin position="1"/>
        <end position="65"/>
    </location>
</feature>
<evidence type="ECO:0000259" key="4">
    <source>
        <dbReference type="PROSITE" id="PS50018"/>
    </source>
</evidence>
<keyword evidence="1" id="KW-0343">GTPase activation</keyword>
<dbReference type="Gene3D" id="2.30.29.30">
    <property type="entry name" value="Pleckstrin-homology domain (PH domain)/Phosphotyrosine-binding domain (PTB)"/>
    <property type="match status" value="1"/>
</dbReference>
<dbReference type="PROSITE" id="PS50018">
    <property type="entry name" value="RAS_GTPASE_ACTIV_2"/>
    <property type="match status" value="1"/>
</dbReference>
<dbReference type="GO" id="GO:0005096">
    <property type="term" value="F:GTPase activator activity"/>
    <property type="evidence" value="ECO:0007669"/>
    <property type="project" value="UniProtKB-KW"/>
</dbReference>
<dbReference type="Gene3D" id="1.10.506.10">
    <property type="entry name" value="GTPase Activation - p120gap, domain 1"/>
    <property type="match status" value="2"/>
</dbReference>
<evidence type="ECO:0000256" key="3">
    <source>
        <dbReference type="SAM" id="MobiDB-lite"/>
    </source>
</evidence>
<comment type="caution">
    <text evidence="5">The sequence shown here is derived from an EMBL/GenBank/DDBJ whole genome shotgun (WGS) entry which is preliminary data.</text>
</comment>
<reference evidence="5" key="1">
    <citation type="submission" date="2021-10" db="EMBL/GenBank/DDBJ databases">
        <title>De novo Genome Assembly of Clathrus columnatus (Basidiomycota, Fungi) Using Illumina and Nanopore Sequence Data.</title>
        <authorList>
            <person name="Ogiso-Tanaka E."/>
            <person name="Itagaki H."/>
            <person name="Hosoya T."/>
            <person name="Hosaka K."/>
        </authorList>
    </citation>
    <scope>NUCLEOTIDE SEQUENCE</scope>
    <source>
        <strain evidence="5">MO-923</strain>
    </source>
</reference>
<organism evidence="5 6">
    <name type="scientific">Clathrus columnatus</name>
    <dbReference type="NCBI Taxonomy" id="1419009"/>
    <lineage>
        <taxon>Eukaryota</taxon>
        <taxon>Fungi</taxon>
        <taxon>Dikarya</taxon>
        <taxon>Basidiomycota</taxon>
        <taxon>Agaricomycotina</taxon>
        <taxon>Agaricomycetes</taxon>
        <taxon>Phallomycetidae</taxon>
        <taxon>Phallales</taxon>
        <taxon>Clathraceae</taxon>
        <taxon>Clathrus</taxon>
    </lineage>
</organism>
<keyword evidence="6" id="KW-1185">Reference proteome</keyword>
<feature type="compositionally biased region" description="Pro residues" evidence="3">
    <location>
        <begin position="51"/>
        <end position="60"/>
    </location>
</feature>
<dbReference type="Pfam" id="PF00616">
    <property type="entry name" value="RasGAP"/>
    <property type="match status" value="1"/>
</dbReference>
<feature type="compositionally biased region" description="Polar residues" evidence="3">
    <location>
        <begin position="178"/>
        <end position="187"/>
    </location>
</feature>
<feature type="compositionally biased region" description="Low complexity" evidence="3">
    <location>
        <begin position="758"/>
        <end position="777"/>
    </location>
</feature>
<dbReference type="InterPro" id="IPR001251">
    <property type="entry name" value="CRAL-TRIO_dom"/>
</dbReference>
<feature type="compositionally biased region" description="Polar residues" evidence="3">
    <location>
        <begin position="13"/>
        <end position="27"/>
    </location>
</feature>
<protein>
    <recommendedName>
        <fullName evidence="4">Ras-GAP domain-containing protein</fullName>
    </recommendedName>
</protein>
<dbReference type="InterPro" id="IPR008936">
    <property type="entry name" value="Rho_GTPase_activation_prot"/>
</dbReference>
<name>A0AAV5AB02_9AGAM</name>
<feature type="compositionally biased region" description="Polar residues" evidence="3">
    <location>
        <begin position="415"/>
        <end position="426"/>
    </location>
</feature>
<sequence>MSRLFSGRRASVGPSSTFKRNQSTTGPAVSQNQTQAANNVNVPNTNSNTPTPKPPPPQPIHPHQAAPLLNPVAANNLSEAEIKGLLNRVEMKLPCNSGQSLGALASDPVLGKAVDGLIDFAVQSGESVLVGLAKILEKLKKSRILPDGTVPDQVLDSQLFLLKIMNKAMSRRWPFENSTATAIPQSQPTATTASTMSGSSSTPSLLHALPSPLDTQTVLYLIYTIWTCIPGHIIANVARYRLTKHVVEREPGLGPTPGMGGYNKSPIPALPIQEPISSSTVMYAHSYTQDEALHGSYFASVSVLIGKYVTRLFYHLSATNWGTIHLLLKTRLQFIADGIVHININANSGTRGTTNQTATTSNATTGRSTQSSAKSTTTSSKPGSSAGVPSSSASFNSNSNTGKYNIPSIPSTSNMSSFSVLDDSNQPPLPQPTKPERGGAISVGVNLLKKGRDKEKGKEKEKEKERERERERIERERERIATVVHYPTSDGMANGPASPRSFVTSSGQTFGAGSTTSTSTTGFTSVTSFLPSHSNLSVQNIARLPSPVGDSGGGIGHGIVDMIFKMISVSMIDSSRLWDIFGDLLKFFPSLSADAQDQTGILIRDLIMNFAENSTNEFWGIWGIVVTSSGDGTVSGNGTGNGNGNGNAAGVVGVGYQDKDVSSVASSPVASSGSEGWLVAERLYDLIWDSTARRLPAFYATLSALLCVLPARFEGNMDVLQNLSKNSAAAVSAAAKNTGKKNTFLRHLAQVIRARPANTPTSSSNNNPSVPSSNSTNTGGGGGFGTLFGLSSSQQSSQQQQRQQQQHSEAASSTTTSTSTQQQEIIIPDLPVHPHELAAQAVLDILRLGYIVPPVSWVAGMMGSGGGERSVTGEESLLRSVSGVFGGLIKDFLLNNPQTRTPFYLSPDPIDPDFYVYCIAALFRLWPEIVLRDIIMICLEPEKSYAVKYIVVKAIVLLLVERSKYPYQPDMEFVWPIIVSRIRSLFISCISATPEVIDGTVRIVSSTPICKTLAKSRAYAQALGLSIPSTSSTTSGPNADPGNGTAASNNTTSGPQTNQAGLPNPQISAASSISASTSGSGIPLPGVIKEELRLFVIVLTMLPIELKSWLHAVIPDDHVYLMRRAAGSLEPHRDKRDPAAAVICLRSVIASCIESGAKVKEGLDFLTYSVPGACVNASVILTTCAEELDLVRTCLICLYAIVQGITLFSSDERENVWRTTPLLLSVMDFVEFSLYIALPSHQQDISTYAQLSLRLLSVYEHNPRVGKPPNLTDSQWAQRTAFLESFDNPRDPPSVSMGRVAFHKRIRKIMQQIPFLSAVHIMAFKELWFRFSKITSRFNEPQFKNVSNSFGSTQKEKEELQEWQHTMYLLATCIHRDMEDNVPPYPSLLLPMLPPRLASGARLSDMSVKFVAECVKLLASDHVQVREYTKEALGSELNFMLFPVLFDQFDKEITRRLGTGPTFEQTLAQNPSTLVFVEQALLRMNFDRLNGTITVFDNNAPANLLQIGRYIARLSPSSSSSFGSTSTTTVHSSGSSISLGPGDSMYLRLRMKFCAAVGYLLSKRQFFAIREEMSFRSQLCDILINWLDEHVDGNGPSPLGEFKQSNETFVSVLQLFTMSLENLSLKVNDNVVLLLPVANNNNVNPNINAPDPEQIIAQKARHYITSMTRALRVQEAPAGSVINLSLDSLSSQDDAPLIHELVVTGISHLLQNNSKATKLHCLAGCYDSNVLLRVVFMKAFTRVLALGTKLDLTQNRNGGNGLDADSSSGSAGKGDEICKLVTFAVVEACPQQEVETIVPVLLRLYDTPEKLLTFLKATINREITKTESPASLLRLNTLCARLITSFARLHGYSYLRHSIAYLVELMLEYPDDTSFEIEPAKLNPDESLETNIAVVLQVVSRFVEYLVQNVDTLPKSIRQVCHHIAETVSTTWPESKYPALGAFVFLRFLCPSIVAPENVNITGYEYNFHVRRGLVTIAKILQSMSNQIPYSREPHHELINTFLVEHRPAVLHFLKLIQESDTEARIEETVNLYPGANEADVLILHQFVQTHANQIGQELLDFKEINGTSSPSGQPSQAKGSGAGVGMTMTAKQAWDALCALLVDTKTRLEVPRLSNQDEHRHTAFQNFMRRNQRRNTDAVAEAFGIDSIVKNTMIYVFTWTRIDMDVVDLELLVYHIFKKLSESSVKKLDIDIIFDFTAFTPRSQLPIAWIKLLIELLPLNVRERWRTIYMLNVNTEALTFIRKFDGGFIGLSLAQKIVTVPTLADLRIWLGDIPSLMENSLPALLESSEEEVWENVHYQVEQQPWTSANVHIGTNYIRVVSVTPEKLHSEYVVYLVEVIHLRDIEDVFRGANQQRITLRQYHRRPIMMFELPQRNPMLKAIQRAKKTYVANNRTPLLPSAQTSDTCATLLVIGLLQASDKTEFVRGAAYKLLDANCAYLGYPFDTLIPWRSSFFPINPSAFIVPFSNRISGFSQNMTLDFILEWAGSMANATSLQKSISLQYLTPWIKNLDIFSDPTNPLYDATRLRKCLRVFVDTTLQDQEVYATLQKAIWAELAKLSPPVTDILLEELIQVAFNDGMDSQRCELVADTLVAFSSMHIRTRVLGELRDTLSVAFDKPTTQIVEAAEWKAITILTRLSLASGHGMDVYTTNQLRASETVHVITMLAGVGSLTMRISIHGMALNLLQTLYAARVEDETAGMQLRSIIDDLNSAEYLKLFGLCHPYPSGDIILFSSEPQTSLNDLEKIAKILSKALVIGATSVGLKNIWKARWMSLVSVTAFQSSPYAQFRAFIVLGILAEIDAKDPFLYKWLELLRKSILAENMDSCLAILRCLTNVVHTVGVHSKIPASLFWLGVTMLHTAVISIRGEALQLMKACVETLDKQNVFRDFEAEPNRNPVESVLMNAREDLREATVVLEALGEISFEKSFGWALVGLFWKNVRTKNDSNVTKEVVMSMLRIAMRCSPGAANEERKSLDSLTMPLLMGIAHCYDRRSFERFLEQECYIVDPFRSMADGSAESGDDDDYHLNTDLLGIHNSQDAMLAFTFCLVIENNNLNGLACTEHLHFLWAELAKSFPDECTWAVWHFKETAPPEWMQKKYETAFSSGMSDSHIKAVATCFDLMISRVANITPDGTPSASATSLPQSLSEADSPSANFRTRMTALGLHGLWTPLLRYANIEPPIPADRGKKVKAAVSDLIQLIRP</sequence>
<feature type="compositionally biased region" description="Low complexity" evidence="3">
    <location>
        <begin position="28"/>
        <end position="50"/>
    </location>
</feature>
<gene>
    <name evidence="5" type="ORF">Clacol_004584</name>
</gene>
<feature type="region of interest" description="Disordered" evidence="3">
    <location>
        <begin position="178"/>
        <end position="198"/>
    </location>
</feature>
<feature type="compositionally biased region" description="Basic and acidic residues" evidence="3">
    <location>
        <begin position="450"/>
        <end position="473"/>
    </location>
</feature>
<feature type="region of interest" description="Disordered" evidence="3">
    <location>
        <begin position="3135"/>
        <end position="3154"/>
    </location>
</feature>
<accession>A0AAV5AB02</accession>
<feature type="region of interest" description="Disordered" evidence="3">
    <location>
        <begin position="345"/>
        <end position="399"/>
    </location>
</feature>
<feature type="compositionally biased region" description="Low complexity" evidence="3">
    <location>
        <begin position="188"/>
        <end position="198"/>
    </location>
</feature>
<dbReference type="Pfam" id="PF13716">
    <property type="entry name" value="CRAL_TRIO_2"/>
    <property type="match status" value="1"/>
</dbReference>
<feature type="domain" description="Ras-GAP" evidence="4">
    <location>
        <begin position="1793"/>
        <end position="1986"/>
    </location>
</feature>